<dbReference type="Proteomes" id="UP001290462">
    <property type="component" value="Unassembled WGS sequence"/>
</dbReference>
<feature type="domain" description="VOC" evidence="1">
    <location>
        <begin position="9"/>
        <end position="127"/>
    </location>
</feature>
<name>A0AAW9K0J5_CARML</name>
<gene>
    <name evidence="2" type="ORF">RAK27_01365</name>
</gene>
<organism evidence="2 3">
    <name type="scientific">Carnobacterium maltaromaticum</name>
    <name type="common">Carnobacterium piscicola</name>
    <dbReference type="NCBI Taxonomy" id="2751"/>
    <lineage>
        <taxon>Bacteria</taxon>
        <taxon>Bacillati</taxon>
        <taxon>Bacillota</taxon>
        <taxon>Bacilli</taxon>
        <taxon>Lactobacillales</taxon>
        <taxon>Carnobacteriaceae</taxon>
        <taxon>Carnobacterium</taxon>
    </lineage>
</organism>
<dbReference type="InterPro" id="IPR004360">
    <property type="entry name" value="Glyas_Fos-R_dOase_dom"/>
</dbReference>
<dbReference type="RefSeq" id="WP_322808307.1">
    <property type="nucleotide sequence ID" value="NZ_JAVBVO010000001.1"/>
</dbReference>
<reference evidence="2" key="1">
    <citation type="submission" date="2023-08" db="EMBL/GenBank/DDBJ databases">
        <title>Genomic characterization of piscicolin 126 produced by Carnobacterium maltaromaticum CM22 strain isolated from salmon (Salmo salar).</title>
        <authorList>
            <person name="Gonzalez-Gragera E."/>
            <person name="Garcia-Lopez J.D."/>
            <person name="Teso-Perez C."/>
            <person name="Gimenez-Hernandez I."/>
            <person name="Peralta-Sanchez J.M."/>
            <person name="Valdivia E."/>
            <person name="Montalban-Lopez M."/>
            <person name="Martin-Platero A.M."/>
            <person name="Banos A."/>
            <person name="Martinez-Bueno M."/>
        </authorList>
    </citation>
    <scope>NUCLEOTIDE SEQUENCE</scope>
    <source>
        <strain evidence="2">CM22</strain>
    </source>
</reference>
<dbReference type="InterPro" id="IPR037523">
    <property type="entry name" value="VOC_core"/>
</dbReference>
<protein>
    <submittedName>
        <fullName evidence="2">VOC family protein</fullName>
    </submittedName>
</protein>
<comment type="caution">
    <text evidence="2">The sequence shown here is derived from an EMBL/GenBank/DDBJ whole genome shotgun (WGS) entry which is preliminary data.</text>
</comment>
<feature type="domain" description="VOC" evidence="1">
    <location>
        <begin position="169"/>
        <end position="286"/>
    </location>
</feature>
<dbReference type="CDD" id="cd16359">
    <property type="entry name" value="VOC_BsCatE_like_C"/>
    <property type="match status" value="1"/>
</dbReference>
<sequence length="286" mass="31668">MKKMNSETSIGKVVLNVENLEAMKTFYQDKIGLEIKSETENEVSLGAVDDSQTTLLQLKRVPITAKVGRRTGLYHTAFLLPSRSALGDVLYHLVKTEYPITGASDHGYSEAVYLDDPEGNGIEIYHDKAREVWDINPDGTINGITIAMDAEGVLGAATGSFTGLPKGTTVGHIHLTVADLDATEKFYIDTLKMNLQTDFPGQAKFIAAGNYHHHIGTNVWSGRNIPPMEKDTKGLAYFTMEVPSLEALLEVKDNLDEKSYPYEYDEKHFSLRMLDPNGINLEITVK</sequence>
<dbReference type="SUPFAM" id="SSF54593">
    <property type="entry name" value="Glyoxalase/Bleomycin resistance protein/Dihydroxybiphenyl dioxygenase"/>
    <property type="match status" value="2"/>
</dbReference>
<evidence type="ECO:0000313" key="2">
    <source>
        <dbReference type="EMBL" id="MDZ5757302.1"/>
    </source>
</evidence>
<dbReference type="InterPro" id="IPR029068">
    <property type="entry name" value="Glyas_Bleomycin-R_OHBP_Dase"/>
</dbReference>
<dbReference type="PANTHER" id="PTHR43279">
    <property type="entry name" value="CATECHOL-2,3-DIOXYGENASE"/>
    <property type="match status" value="1"/>
</dbReference>
<dbReference type="AlphaFoldDB" id="A0AAW9K0J5"/>
<dbReference type="Gene3D" id="3.10.180.10">
    <property type="entry name" value="2,3-Dihydroxybiphenyl 1,2-Dioxygenase, domain 1"/>
    <property type="match status" value="2"/>
</dbReference>
<evidence type="ECO:0000259" key="1">
    <source>
        <dbReference type="PROSITE" id="PS51819"/>
    </source>
</evidence>
<dbReference type="Pfam" id="PF00903">
    <property type="entry name" value="Glyoxalase"/>
    <property type="match status" value="2"/>
</dbReference>
<accession>A0AAW9K0J5</accession>
<dbReference type="EMBL" id="JAVBVO010000001">
    <property type="protein sequence ID" value="MDZ5757302.1"/>
    <property type="molecule type" value="Genomic_DNA"/>
</dbReference>
<evidence type="ECO:0000313" key="3">
    <source>
        <dbReference type="Proteomes" id="UP001290462"/>
    </source>
</evidence>
<dbReference type="PROSITE" id="PS51819">
    <property type="entry name" value="VOC"/>
    <property type="match status" value="2"/>
</dbReference>
<dbReference type="PANTHER" id="PTHR43279:SF1">
    <property type="entry name" value="CATECHOL-2,3-DIOXYGENASE"/>
    <property type="match status" value="1"/>
</dbReference>
<proteinExistence type="predicted"/>